<evidence type="ECO:0000313" key="1">
    <source>
        <dbReference type="EMBL" id="MZP30431.1"/>
    </source>
</evidence>
<dbReference type="PANTHER" id="PTHR43434">
    <property type="entry name" value="PHOSPHOGLYCOLATE PHOSPHATASE"/>
    <property type="match status" value="1"/>
</dbReference>
<dbReference type="InterPro" id="IPR050155">
    <property type="entry name" value="HAD-like_hydrolase_sf"/>
</dbReference>
<dbReference type="InterPro" id="IPR041492">
    <property type="entry name" value="HAD_2"/>
</dbReference>
<keyword evidence="1" id="KW-0378">Hydrolase</keyword>
<accession>A0A845LBY5</accession>
<protein>
    <submittedName>
        <fullName evidence="1">HAD hydrolase-like protein</fullName>
    </submittedName>
</protein>
<dbReference type="Pfam" id="PF13419">
    <property type="entry name" value="HAD_2"/>
    <property type="match status" value="1"/>
</dbReference>
<dbReference type="PANTHER" id="PTHR43434:SF1">
    <property type="entry name" value="PHOSPHOGLYCOLATE PHOSPHATASE"/>
    <property type="match status" value="1"/>
</dbReference>
<dbReference type="Gene3D" id="3.40.50.1000">
    <property type="entry name" value="HAD superfamily/HAD-like"/>
    <property type="match status" value="1"/>
</dbReference>
<dbReference type="RefSeq" id="WP_161258952.1">
    <property type="nucleotide sequence ID" value="NZ_WXEY01000013.1"/>
</dbReference>
<dbReference type="Gene3D" id="1.10.150.240">
    <property type="entry name" value="Putative phosphatase, domain 2"/>
    <property type="match status" value="1"/>
</dbReference>
<dbReference type="SFLD" id="SFLDG01129">
    <property type="entry name" value="C1.5:_HAD__Beta-PGM__Phosphata"/>
    <property type="match status" value="1"/>
</dbReference>
<dbReference type="InterPro" id="IPR006439">
    <property type="entry name" value="HAD-SF_hydro_IA"/>
</dbReference>
<dbReference type="EMBL" id="WXEY01000013">
    <property type="protein sequence ID" value="MZP30431.1"/>
    <property type="molecule type" value="Genomic_DNA"/>
</dbReference>
<name>A0A845LBY5_9FIRM</name>
<reference evidence="1 2" key="1">
    <citation type="submission" date="2020-01" db="EMBL/GenBank/DDBJ databases">
        <title>Whole-genome sequence of Heliobacterium undosum DSM 13378.</title>
        <authorList>
            <person name="Kyndt J.A."/>
            <person name="Meyer T.E."/>
        </authorList>
    </citation>
    <scope>NUCLEOTIDE SEQUENCE [LARGE SCALE GENOMIC DNA]</scope>
    <source>
        <strain evidence="1 2">DSM 13378</strain>
    </source>
</reference>
<organism evidence="1 2">
    <name type="scientific">Heliomicrobium undosum</name>
    <dbReference type="NCBI Taxonomy" id="121734"/>
    <lineage>
        <taxon>Bacteria</taxon>
        <taxon>Bacillati</taxon>
        <taxon>Bacillota</taxon>
        <taxon>Clostridia</taxon>
        <taxon>Eubacteriales</taxon>
        <taxon>Heliobacteriaceae</taxon>
        <taxon>Heliomicrobium</taxon>
    </lineage>
</organism>
<evidence type="ECO:0000313" key="2">
    <source>
        <dbReference type="Proteomes" id="UP000463470"/>
    </source>
</evidence>
<dbReference type="AlphaFoldDB" id="A0A845LBY5"/>
<dbReference type="SUPFAM" id="SSF56784">
    <property type="entry name" value="HAD-like"/>
    <property type="match status" value="1"/>
</dbReference>
<dbReference type="InterPro" id="IPR036412">
    <property type="entry name" value="HAD-like_sf"/>
</dbReference>
<dbReference type="InterPro" id="IPR023214">
    <property type="entry name" value="HAD_sf"/>
</dbReference>
<dbReference type="GO" id="GO:0008967">
    <property type="term" value="F:phosphoglycolate phosphatase activity"/>
    <property type="evidence" value="ECO:0007669"/>
    <property type="project" value="TreeGrafter"/>
</dbReference>
<dbReference type="OrthoDB" id="9807630at2"/>
<dbReference type="Proteomes" id="UP000463470">
    <property type="component" value="Unassembled WGS sequence"/>
</dbReference>
<dbReference type="PRINTS" id="PR00413">
    <property type="entry name" value="HADHALOGNASE"/>
</dbReference>
<dbReference type="GO" id="GO:0005829">
    <property type="term" value="C:cytosol"/>
    <property type="evidence" value="ECO:0007669"/>
    <property type="project" value="TreeGrafter"/>
</dbReference>
<dbReference type="SFLD" id="SFLDS00003">
    <property type="entry name" value="Haloacid_Dehalogenase"/>
    <property type="match status" value="1"/>
</dbReference>
<proteinExistence type="predicted"/>
<gene>
    <name evidence="1" type="ORF">GTO91_11980</name>
</gene>
<keyword evidence="2" id="KW-1185">Reference proteome</keyword>
<comment type="caution">
    <text evidence="1">The sequence shown here is derived from an EMBL/GenBank/DDBJ whole genome shotgun (WGS) entry which is preliminary data.</text>
</comment>
<dbReference type="GO" id="GO:0006281">
    <property type="term" value="P:DNA repair"/>
    <property type="evidence" value="ECO:0007669"/>
    <property type="project" value="TreeGrafter"/>
</dbReference>
<dbReference type="InterPro" id="IPR023198">
    <property type="entry name" value="PGP-like_dom2"/>
</dbReference>
<sequence length="219" mass="24211">MACKAVIFDLDGTLLDTLADLADSMNRVLSRAGFPTHPLDDYRYFVGDGLATMVRRALPEEGCDEETLRRCFADMQEEYGRNWAVKTAPYTGVMEMIEGLAARNIPMAVLSNKPHDWTVEMTDYFFPQRPFAMVFGQRPAVPKKPDPAGALEIAARFGFDPADIRYLGDTNTDMKTAKGAGMPAIGVLWGFRPAEELLASGADRLIGHPDELFNLIDEG</sequence>